<protein>
    <submittedName>
        <fullName evidence="13">TonB-dependent receptor</fullName>
    </submittedName>
</protein>
<evidence type="ECO:0000256" key="4">
    <source>
        <dbReference type="ARBA" id="ARBA00022692"/>
    </source>
</evidence>
<dbReference type="SUPFAM" id="SSF56935">
    <property type="entry name" value="Porins"/>
    <property type="match status" value="1"/>
</dbReference>
<comment type="similarity">
    <text evidence="8 9">Belongs to the TonB-dependent receptor family.</text>
</comment>
<keyword evidence="6 8" id="KW-0472">Membrane</keyword>
<evidence type="ECO:0000256" key="3">
    <source>
        <dbReference type="ARBA" id="ARBA00022452"/>
    </source>
</evidence>
<dbReference type="PATRIC" id="fig|172044.3.peg.2327"/>
<dbReference type="InterPro" id="IPR012910">
    <property type="entry name" value="Plug_dom"/>
</dbReference>
<dbReference type="OrthoDB" id="7051241at2"/>
<proteinExistence type="inferred from homology"/>
<accession>A0A147IQG5</accession>
<evidence type="ECO:0000259" key="11">
    <source>
        <dbReference type="Pfam" id="PF00593"/>
    </source>
</evidence>
<dbReference type="Pfam" id="PF00593">
    <property type="entry name" value="TonB_dep_Rec_b-barrel"/>
    <property type="match status" value="1"/>
</dbReference>
<keyword evidence="2 8" id="KW-0813">Transport</keyword>
<dbReference type="InterPro" id="IPR039426">
    <property type="entry name" value="TonB-dep_rcpt-like"/>
</dbReference>
<evidence type="ECO:0000256" key="2">
    <source>
        <dbReference type="ARBA" id="ARBA00022448"/>
    </source>
</evidence>
<dbReference type="Proteomes" id="UP000073923">
    <property type="component" value="Unassembled WGS sequence"/>
</dbReference>
<sequence>MKFVTASAIVALHLSFAPAAWAQTAPDTGADSDVIVTGTRERGRTQFDTLAPVDVLPETLIRSGVSGDLNDTLAQLLPSFNVQRLPAADGQAFVRPATLRGLSADQTLVLVNGKRYHRSALLGTRGAQAPDLASIPSLAIKRIEVLRDGASAQYGSDAIAGVINIILDDAPGMEAYGQFGRYDAGDGNDYQSGMRGGIALGERGAIVFTGQFEHAEATSRTRQRPDAIAFQAANPTLTVPNPVQRWGQPDEERLRGALDMHYELVPGVTLYAFGTAQQGEGVTDFNWRNPAGTGSVYNASSAFPGFSFRSIYPVGFTPRFGTRFADIQADSGLRGELSDAFSYDISASSGRSRIDYTLAESLNASLGPNSPTRFYLGRLTQIETNLNADFVYRLPIGGVEPLNIAFGGERRIERYVVGTGDPASYAIGLGAATGLAPNSNGFPGFGPQQAGHFRQSSNAGYVDLAWRPVSIVSLGAAGRYEDFSSFGDKFTYKLSGRVEPMSWLALRGTYSTGFRAPTPAQLNTRVVSQGLDTRTLQVFNQGRLAPTDPLAIALGARPLRPETSRNATIGLAVQTQVGFTATVDLYQIDVDDRFSQSATIAIPATLANPNRFTSISYFTNDFNTRTRGVDMVLGYNRQIGGGRASATLAYNYNRTQVRSGTSAAIANETQRRIFEERLPRHNATGTLGYDIGSVGVMLRGRYYGPWTDVTGNATGELFQRFGGIALFDASLTYRITPNISVRGGAENIFDTYPAEATNQANRGLIYSRNAPYDTDGGRYYVRVGVSF</sequence>
<keyword evidence="3 8" id="KW-1134">Transmembrane beta strand</keyword>
<dbReference type="InterPro" id="IPR000531">
    <property type="entry name" value="Beta-barrel_TonB"/>
</dbReference>
<dbReference type="CDD" id="cd01347">
    <property type="entry name" value="ligand_gated_channel"/>
    <property type="match status" value="1"/>
</dbReference>
<comment type="caution">
    <text evidence="13">The sequence shown here is derived from an EMBL/GenBank/DDBJ whole genome shotgun (WGS) entry which is preliminary data.</text>
</comment>
<keyword evidence="4 8" id="KW-0812">Transmembrane</keyword>
<organism evidence="13 14">
    <name type="scientific">Sphingomonas yabuuchiae</name>
    <dbReference type="NCBI Taxonomy" id="172044"/>
    <lineage>
        <taxon>Bacteria</taxon>
        <taxon>Pseudomonadati</taxon>
        <taxon>Pseudomonadota</taxon>
        <taxon>Alphaproteobacteria</taxon>
        <taxon>Sphingomonadales</taxon>
        <taxon>Sphingomonadaceae</taxon>
        <taxon>Sphingomonas</taxon>
    </lineage>
</organism>
<comment type="subcellular location">
    <subcellularLocation>
        <location evidence="1 8">Cell outer membrane</location>
        <topology evidence="1 8">Multi-pass membrane protein</topology>
    </subcellularLocation>
</comment>
<keyword evidence="7 8" id="KW-0998">Cell outer membrane</keyword>
<evidence type="ECO:0000313" key="13">
    <source>
        <dbReference type="EMBL" id="KTT97482.1"/>
    </source>
</evidence>
<dbReference type="EMBL" id="LDTF01000062">
    <property type="protein sequence ID" value="KTT97482.1"/>
    <property type="molecule type" value="Genomic_DNA"/>
</dbReference>
<dbReference type="PANTHER" id="PTHR47234:SF3">
    <property type="entry name" value="SECRETIN_TONB SHORT N-TERMINAL DOMAIN-CONTAINING PROTEIN"/>
    <property type="match status" value="1"/>
</dbReference>
<dbReference type="RefSeq" id="WP_058745865.1">
    <property type="nucleotide sequence ID" value="NZ_LDTF01000062.1"/>
</dbReference>
<dbReference type="Gene3D" id="2.170.130.10">
    <property type="entry name" value="TonB-dependent receptor, plug domain"/>
    <property type="match status" value="1"/>
</dbReference>
<evidence type="ECO:0000256" key="8">
    <source>
        <dbReference type="PROSITE-ProRule" id="PRU01360"/>
    </source>
</evidence>
<feature type="chain" id="PRO_5007548809" evidence="10">
    <location>
        <begin position="23"/>
        <end position="787"/>
    </location>
</feature>
<dbReference type="Pfam" id="PF07715">
    <property type="entry name" value="Plug"/>
    <property type="match status" value="1"/>
</dbReference>
<dbReference type="AlphaFoldDB" id="A0A147IQG5"/>
<dbReference type="Gene3D" id="2.40.170.20">
    <property type="entry name" value="TonB-dependent receptor, beta-barrel domain"/>
    <property type="match status" value="1"/>
</dbReference>
<dbReference type="InterPro" id="IPR036942">
    <property type="entry name" value="Beta-barrel_TonB_sf"/>
</dbReference>
<evidence type="ECO:0000256" key="9">
    <source>
        <dbReference type="RuleBase" id="RU003357"/>
    </source>
</evidence>
<dbReference type="PROSITE" id="PS52016">
    <property type="entry name" value="TONB_DEPENDENT_REC_3"/>
    <property type="match status" value="1"/>
</dbReference>
<keyword evidence="10" id="KW-0732">Signal</keyword>
<dbReference type="InterPro" id="IPR037066">
    <property type="entry name" value="Plug_dom_sf"/>
</dbReference>
<evidence type="ECO:0000259" key="12">
    <source>
        <dbReference type="Pfam" id="PF07715"/>
    </source>
</evidence>
<name>A0A147IQG5_9SPHN</name>
<feature type="domain" description="TonB-dependent receptor plug" evidence="12">
    <location>
        <begin position="46"/>
        <end position="162"/>
    </location>
</feature>
<feature type="domain" description="TonB-dependent receptor-like beta-barrel" evidence="11">
    <location>
        <begin position="283"/>
        <end position="748"/>
    </location>
</feature>
<keyword evidence="13" id="KW-0675">Receptor</keyword>
<evidence type="ECO:0000256" key="6">
    <source>
        <dbReference type="ARBA" id="ARBA00023136"/>
    </source>
</evidence>
<keyword evidence="5 9" id="KW-0798">TonB box</keyword>
<evidence type="ECO:0000256" key="10">
    <source>
        <dbReference type="SAM" id="SignalP"/>
    </source>
</evidence>
<evidence type="ECO:0000313" key="14">
    <source>
        <dbReference type="Proteomes" id="UP000073923"/>
    </source>
</evidence>
<evidence type="ECO:0000256" key="1">
    <source>
        <dbReference type="ARBA" id="ARBA00004571"/>
    </source>
</evidence>
<reference evidence="13 14" key="1">
    <citation type="journal article" date="2016" name="Front. Microbiol.">
        <title>Genomic Resource of Rice Seed Associated Bacteria.</title>
        <authorList>
            <person name="Midha S."/>
            <person name="Bansal K."/>
            <person name="Sharma S."/>
            <person name="Kumar N."/>
            <person name="Patil P.P."/>
            <person name="Chaudhry V."/>
            <person name="Patil P.B."/>
        </authorList>
    </citation>
    <scope>NUCLEOTIDE SEQUENCE [LARGE SCALE GENOMIC DNA]</scope>
    <source>
        <strain evidence="13 14">NS355</strain>
    </source>
</reference>
<feature type="signal peptide" evidence="10">
    <location>
        <begin position="1"/>
        <end position="22"/>
    </location>
</feature>
<dbReference type="GO" id="GO:0009279">
    <property type="term" value="C:cell outer membrane"/>
    <property type="evidence" value="ECO:0007669"/>
    <property type="project" value="UniProtKB-SubCell"/>
</dbReference>
<dbReference type="PANTHER" id="PTHR47234">
    <property type="match status" value="1"/>
</dbReference>
<gene>
    <name evidence="13" type="ORF">NS355_11640</name>
</gene>
<evidence type="ECO:0000256" key="5">
    <source>
        <dbReference type="ARBA" id="ARBA00023077"/>
    </source>
</evidence>
<evidence type="ECO:0000256" key="7">
    <source>
        <dbReference type="ARBA" id="ARBA00023237"/>
    </source>
</evidence>